<name>A0A2P2PT00_RHIMU</name>
<proteinExistence type="predicted"/>
<accession>A0A2P2PT00</accession>
<organism evidence="1">
    <name type="scientific">Rhizophora mucronata</name>
    <name type="common">Asiatic mangrove</name>
    <dbReference type="NCBI Taxonomy" id="61149"/>
    <lineage>
        <taxon>Eukaryota</taxon>
        <taxon>Viridiplantae</taxon>
        <taxon>Streptophyta</taxon>
        <taxon>Embryophyta</taxon>
        <taxon>Tracheophyta</taxon>
        <taxon>Spermatophyta</taxon>
        <taxon>Magnoliopsida</taxon>
        <taxon>eudicotyledons</taxon>
        <taxon>Gunneridae</taxon>
        <taxon>Pentapetalae</taxon>
        <taxon>rosids</taxon>
        <taxon>fabids</taxon>
        <taxon>Malpighiales</taxon>
        <taxon>Rhizophoraceae</taxon>
        <taxon>Rhizophora</taxon>
    </lineage>
</organism>
<dbReference type="EMBL" id="GGEC01077387">
    <property type="protein sequence ID" value="MBX57871.1"/>
    <property type="molecule type" value="Transcribed_RNA"/>
</dbReference>
<protein>
    <submittedName>
        <fullName evidence="1">Uncharacterized protein</fullName>
    </submittedName>
</protein>
<evidence type="ECO:0000313" key="1">
    <source>
        <dbReference type="EMBL" id="MBX57871.1"/>
    </source>
</evidence>
<reference evidence="1" key="1">
    <citation type="submission" date="2018-02" db="EMBL/GenBank/DDBJ databases">
        <title>Rhizophora mucronata_Transcriptome.</title>
        <authorList>
            <person name="Meera S.P."/>
            <person name="Sreeshan A."/>
            <person name="Augustine A."/>
        </authorList>
    </citation>
    <scope>NUCLEOTIDE SEQUENCE</scope>
    <source>
        <tissue evidence="1">Leaf</tissue>
    </source>
</reference>
<dbReference type="AlphaFoldDB" id="A0A2P2PT00"/>
<sequence>MSPSLFNPTLVGINFQLVGQEEDACHPRTNMFTKEVKI</sequence>